<keyword evidence="1" id="KW-1133">Transmembrane helix</keyword>
<dbReference type="PANTHER" id="PTHR37305:SF1">
    <property type="entry name" value="MEMBRANE PROTEIN"/>
    <property type="match status" value="1"/>
</dbReference>
<evidence type="ECO:0000313" key="2">
    <source>
        <dbReference type="EMBL" id="KRL22050.1"/>
    </source>
</evidence>
<protein>
    <recommendedName>
        <fullName evidence="4">ABC transporter permease</fullName>
    </recommendedName>
</protein>
<name>A0A0R1NWE6_9LACO</name>
<proteinExistence type="predicted"/>
<feature type="transmembrane region" description="Helical" evidence="1">
    <location>
        <begin position="20"/>
        <end position="38"/>
    </location>
</feature>
<evidence type="ECO:0000256" key="1">
    <source>
        <dbReference type="SAM" id="Phobius"/>
    </source>
</evidence>
<dbReference type="RefSeq" id="WP_054654863.1">
    <property type="nucleotide sequence ID" value="NZ_AZEB01000010.1"/>
</dbReference>
<feature type="transmembrane region" description="Helical" evidence="1">
    <location>
        <begin position="50"/>
        <end position="68"/>
    </location>
</feature>
<feature type="transmembrane region" description="Helical" evidence="1">
    <location>
        <begin position="138"/>
        <end position="162"/>
    </location>
</feature>
<evidence type="ECO:0000313" key="3">
    <source>
        <dbReference type="Proteomes" id="UP000051439"/>
    </source>
</evidence>
<evidence type="ECO:0008006" key="4">
    <source>
        <dbReference type="Google" id="ProtNLM"/>
    </source>
</evidence>
<dbReference type="AlphaFoldDB" id="A0A0R1NWE6"/>
<gene>
    <name evidence="2" type="ORF">FC98_GL000347</name>
</gene>
<keyword evidence="3" id="KW-1185">Reference proteome</keyword>
<feature type="transmembrane region" description="Helical" evidence="1">
    <location>
        <begin position="226"/>
        <end position="247"/>
    </location>
</feature>
<accession>A0A0R1NWE6</accession>
<keyword evidence="1" id="KW-0472">Membrane</keyword>
<organism evidence="2 3">
    <name type="scientific">Lentilactobacillus kisonensis DSM 19906 = JCM 15041</name>
    <dbReference type="NCBI Taxonomy" id="1423766"/>
    <lineage>
        <taxon>Bacteria</taxon>
        <taxon>Bacillati</taxon>
        <taxon>Bacillota</taxon>
        <taxon>Bacilli</taxon>
        <taxon>Lactobacillales</taxon>
        <taxon>Lactobacillaceae</taxon>
        <taxon>Lentilactobacillus</taxon>
    </lineage>
</organism>
<dbReference type="EMBL" id="AZEB01000010">
    <property type="protein sequence ID" value="KRL22050.1"/>
    <property type="molecule type" value="Genomic_DNA"/>
</dbReference>
<keyword evidence="1" id="KW-0812">Transmembrane</keyword>
<comment type="caution">
    <text evidence="2">The sequence shown here is derived from an EMBL/GenBank/DDBJ whole genome shotgun (WGS) entry which is preliminary data.</text>
</comment>
<dbReference type="PANTHER" id="PTHR37305">
    <property type="entry name" value="INTEGRAL MEMBRANE PROTEIN-RELATED"/>
    <property type="match status" value="1"/>
</dbReference>
<sequence>MKNSLKQEFFKFSHQRIPLYGVIALFVLMLYSAVSKSGVSRGIVAQGFGAGQWVTIIMITIASTFMAMEYQNRTIMTLFYKSSNKSFIYFAKLIVITLYGVSLLLLGIVLTFILKMVMVGNRYSWLANYNQHPLWADLLLNILGTLVYLIFIITLAFFLIALIKVNAAVVGVGLAVIFLGADLSALVMSGLPAIASIVKWNPLNMIFVINQFTNAIYVKVSGLSDFQLVAANTVYAIIFIVVGDVLFKNRRV</sequence>
<feature type="transmembrane region" description="Helical" evidence="1">
    <location>
        <begin position="169"/>
        <end position="195"/>
    </location>
</feature>
<dbReference type="Pfam" id="PF12730">
    <property type="entry name" value="ABC2_membrane_4"/>
    <property type="match status" value="1"/>
</dbReference>
<dbReference type="PATRIC" id="fig|1423766.4.peg.347"/>
<reference evidence="2 3" key="1">
    <citation type="journal article" date="2015" name="Genome Announc.">
        <title>Expanding the biotechnology potential of lactobacilli through comparative genomics of 213 strains and associated genera.</title>
        <authorList>
            <person name="Sun Z."/>
            <person name="Harris H.M."/>
            <person name="McCann A."/>
            <person name="Guo C."/>
            <person name="Argimon S."/>
            <person name="Zhang W."/>
            <person name="Yang X."/>
            <person name="Jeffery I.B."/>
            <person name="Cooney J.C."/>
            <person name="Kagawa T.F."/>
            <person name="Liu W."/>
            <person name="Song Y."/>
            <person name="Salvetti E."/>
            <person name="Wrobel A."/>
            <person name="Rasinkangas P."/>
            <person name="Parkhill J."/>
            <person name="Rea M.C."/>
            <person name="O'Sullivan O."/>
            <person name="Ritari J."/>
            <person name="Douillard F.P."/>
            <person name="Paul Ross R."/>
            <person name="Yang R."/>
            <person name="Briner A.E."/>
            <person name="Felis G.E."/>
            <person name="de Vos W.M."/>
            <person name="Barrangou R."/>
            <person name="Klaenhammer T.R."/>
            <person name="Caufield P.W."/>
            <person name="Cui Y."/>
            <person name="Zhang H."/>
            <person name="O'Toole P.W."/>
        </authorList>
    </citation>
    <scope>NUCLEOTIDE SEQUENCE [LARGE SCALE GENOMIC DNA]</scope>
    <source>
        <strain evidence="2 3">DSM 19906</strain>
    </source>
</reference>
<feature type="transmembrane region" description="Helical" evidence="1">
    <location>
        <begin position="89"/>
        <end position="118"/>
    </location>
</feature>
<dbReference type="Proteomes" id="UP000051439">
    <property type="component" value="Unassembled WGS sequence"/>
</dbReference>